<sequence length="255" mass="30258">MIKSITKYIGDKLPEEFIYSGENLDFKRPIIENNEDKGTLTRIYNSCKNCLIKKDLSIYISEEGLSILLRCNAQVHLKNIISNIEDDEFHIIKKTTIDGKIIDVRYISIGELLRLINKEIEISKDYKKRIYLRKSEEALRNLRDCDKLELKRIEKESNYDKELKKLKKKRIKKYKLKKDELTGDTLRKDAEFSHIRSKASYPNLALDINNGLVVNKKTHDEITRMNIEDEDSLLKLCNKNEWSTEWYKKYINIYK</sequence>
<protein>
    <submittedName>
        <fullName evidence="1">Uncharacterized protein</fullName>
    </submittedName>
</protein>
<comment type="caution">
    <text evidence="1">The sequence shown here is derived from an EMBL/GenBank/DDBJ whole genome shotgun (WGS) entry which is preliminary data.</text>
</comment>
<gene>
    <name evidence="1" type="ORF">CLTHE_08930</name>
</gene>
<name>A0A1V4SYB0_9CLOT</name>
<dbReference type="Proteomes" id="UP000191448">
    <property type="component" value="Unassembled WGS sequence"/>
</dbReference>
<accession>A0A1V4SYB0</accession>
<dbReference type="RefSeq" id="WP_080022186.1">
    <property type="nucleotide sequence ID" value="NZ_LTAY01000026.1"/>
</dbReference>
<dbReference type="OrthoDB" id="1937375at2"/>
<proteinExistence type="predicted"/>
<evidence type="ECO:0000313" key="2">
    <source>
        <dbReference type="Proteomes" id="UP000191448"/>
    </source>
</evidence>
<organism evidence="1 2">
    <name type="scientific">Clostridium thermobutyricum DSM 4928</name>
    <dbReference type="NCBI Taxonomy" id="1121339"/>
    <lineage>
        <taxon>Bacteria</taxon>
        <taxon>Bacillati</taxon>
        <taxon>Bacillota</taxon>
        <taxon>Clostridia</taxon>
        <taxon>Eubacteriales</taxon>
        <taxon>Clostridiaceae</taxon>
        <taxon>Clostridium</taxon>
    </lineage>
</organism>
<dbReference type="AlphaFoldDB" id="A0A1V4SYB0"/>
<evidence type="ECO:0000313" key="1">
    <source>
        <dbReference type="EMBL" id="OPX49139.1"/>
    </source>
</evidence>
<dbReference type="EMBL" id="LTAY01000026">
    <property type="protein sequence ID" value="OPX49139.1"/>
    <property type="molecule type" value="Genomic_DNA"/>
</dbReference>
<reference evidence="1 2" key="1">
    <citation type="submission" date="2016-02" db="EMBL/GenBank/DDBJ databases">
        <title>Genome sequence of Clostridium thermobutyricum DSM 4928.</title>
        <authorList>
            <person name="Poehlein A."/>
            <person name="Daniel R."/>
        </authorList>
    </citation>
    <scope>NUCLEOTIDE SEQUENCE [LARGE SCALE GENOMIC DNA]</scope>
    <source>
        <strain evidence="1 2">DSM 4928</strain>
    </source>
</reference>